<dbReference type="PANTHER" id="PTHR30055:SF235">
    <property type="entry name" value="TRANSCRIPTIONAL REGULATORY PROTEIN"/>
    <property type="match status" value="1"/>
</dbReference>
<dbReference type="PROSITE" id="PS50977">
    <property type="entry name" value="HTH_TETR_2"/>
    <property type="match status" value="1"/>
</dbReference>
<evidence type="ECO:0000256" key="1">
    <source>
        <dbReference type="ARBA" id="ARBA00023125"/>
    </source>
</evidence>
<dbReference type="Pfam" id="PF09209">
    <property type="entry name" value="CecR_C"/>
    <property type="match status" value="1"/>
</dbReference>
<evidence type="ECO:0000256" key="2">
    <source>
        <dbReference type="PROSITE-ProRule" id="PRU00335"/>
    </source>
</evidence>
<dbReference type="GO" id="GO:0000976">
    <property type="term" value="F:transcription cis-regulatory region binding"/>
    <property type="evidence" value="ECO:0007669"/>
    <property type="project" value="TreeGrafter"/>
</dbReference>
<dbReference type="Proteomes" id="UP000037822">
    <property type="component" value="Unassembled WGS sequence"/>
</dbReference>
<dbReference type="PANTHER" id="PTHR30055">
    <property type="entry name" value="HTH-TYPE TRANSCRIPTIONAL REGULATOR RUTR"/>
    <property type="match status" value="1"/>
</dbReference>
<reference evidence="4 5" key="1">
    <citation type="submission" date="2015-07" db="EMBL/GenBank/DDBJ databases">
        <title>Whole genome sequencing of Bosea vaviloviae isolated from cave pool.</title>
        <authorList>
            <person name="Tan N.E.H."/>
            <person name="Lee Y.P."/>
            <person name="Gan H.M."/>
            <person name="Barton H."/>
            <person name="Savka M.A."/>
        </authorList>
    </citation>
    <scope>NUCLEOTIDE SEQUENCE [LARGE SCALE GENOMIC DNA]</scope>
    <source>
        <strain evidence="4 5">SD260</strain>
    </source>
</reference>
<dbReference type="OrthoDB" id="2356263at2"/>
<dbReference type="PATRIC" id="fig|1526658.3.peg.2761"/>
<organism evidence="4 5">
    <name type="scientific">Bosea vaviloviae</name>
    <dbReference type="NCBI Taxonomy" id="1526658"/>
    <lineage>
        <taxon>Bacteria</taxon>
        <taxon>Pseudomonadati</taxon>
        <taxon>Pseudomonadota</taxon>
        <taxon>Alphaproteobacteria</taxon>
        <taxon>Hyphomicrobiales</taxon>
        <taxon>Boseaceae</taxon>
        <taxon>Bosea</taxon>
    </lineage>
</organism>
<gene>
    <name evidence="4" type="ORF">AE618_08685</name>
</gene>
<keyword evidence="1 2" id="KW-0238">DNA-binding</keyword>
<dbReference type="InterPro" id="IPR036271">
    <property type="entry name" value="Tet_transcr_reg_TetR-rel_C_sf"/>
</dbReference>
<dbReference type="InterPro" id="IPR015292">
    <property type="entry name" value="Tscrpt_reg_YbiH_C"/>
</dbReference>
<dbReference type="RefSeq" id="WP_054208664.1">
    <property type="nucleotide sequence ID" value="NZ_LGSZ01000029.1"/>
</dbReference>
<dbReference type="InterPro" id="IPR001647">
    <property type="entry name" value="HTH_TetR"/>
</dbReference>
<keyword evidence="5" id="KW-1185">Reference proteome</keyword>
<evidence type="ECO:0000313" key="5">
    <source>
        <dbReference type="Proteomes" id="UP000037822"/>
    </source>
</evidence>
<feature type="DNA-binding region" description="H-T-H motif" evidence="2">
    <location>
        <begin position="39"/>
        <end position="58"/>
    </location>
</feature>
<evidence type="ECO:0000259" key="3">
    <source>
        <dbReference type="PROSITE" id="PS50977"/>
    </source>
</evidence>
<dbReference type="EMBL" id="LGSZ01000029">
    <property type="protein sequence ID" value="KPH81398.1"/>
    <property type="molecule type" value="Genomic_DNA"/>
</dbReference>
<evidence type="ECO:0000313" key="4">
    <source>
        <dbReference type="EMBL" id="KPH81398.1"/>
    </source>
</evidence>
<name>A0A0N1FJ10_9HYPH</name>
<feature type="domain" description="HTH tetR-type" evidence="3">
    <location>
        <begin position="16"/>
        <end position="76"/>
    </location>
</feature>
<dbReference type="InterPro" id="IPR009057">
    <property type="entry name" value="Homeodomain-like_sf"/>
</dbReference>
<sequence length="223" mass="24459">MTESKATSSGHEARSAKTRSQLIEAAIEVIGAVGYEGASTRALATAAKTTLSAIPYHFGGKKELYLAAAGMISDYAAGRFEEAIALLDVAKPSERAAHFEQALTELMHIIMEDAEPHSWTSFVARCAYDNDEAFALIHERAIAPLLKHLVQAASDFTGRDPGDEALRLRINAIVTAIISFRFLRGIMLRGMGWESIRPDSIKQVEDMVRDLCRSDFLAVRFSQ</sequence>
<dbReference type="SUPFAM" id="SSF46689">
    <property type="entry name" value="Homeodomain-like"/>
    <property type="match status" value="1"/>
</dbReference>
<dbReference type="InterPro" id="IPR050109">
    <property type="entry name" value="HTH-type_TetR-like_transc_reg"/>
</dbReference>
<dbReference type="Pfam" id="PF00440">
    <property type="entry name" value="TetR_N"/>
    <property type="match status" value="1"/>
</dbReference>
<proteinExistence type="predicted"/>
<comment type="caution">
    <text evidence="4">The sequence shown here is derived from an EMBL/GenBank/DDBJ whole genome shotgun (WGS) entry which is preliminary data.</text>
</comment>
<dbReference type="SUPFAM" id="SSF48498">
    <property type="entry name" value="Tetracyclin repressor-like, C-terminal domain"/>
    <property type="match status" value="1"/>
</dbReference>
<dbReference type="Gene3D" id="1.10.10.60">
    <property type="entry name" value="Homeodomain-like"/>
    <property type="match status" value="1"/>
</dbReference>
<dbReference type="AlphaFoldDB" id="A0A0N1FJ10"/>
<dbReference type="GO" id="GO:0003700">
    <property type="term" value="F:DNA-binding transcription factor activity"/>
    <property type="evidence" value="ECO:0007669"/>
    <property type="project" value="TreeGrafter"/>
</dbReference>
<dbReference type="Gene3D" id="1.10.357.10">
    <property type="entry name" value="Tetracycline Repressor, domain 2"/>
    <property type="match status" value="1"/>
</dbReference>
<protein>
    <submittedName>
        <fullName evidence="4">TetR family transcriptional regulator</fullName>
    </submittedName>
</protein>
<accession>A0A0N1FJ10</accession>